<dbReference type="Gene3D" id="3.30.470.20">
    <property type="entry name" value="ATP-grasp fold, B domain"/>
    <property type="match status" value="2"/>
</dbReference>
<dbReference type="GO" id="GO:0018169">
    <property type="term" value="F:ribosomal S6-glutamic acid ligase activity"/>
    <property type="evidence" value="ECO:0007669"/>
    <property type="project" value="TreeGrafter"/>
</dbReference>
<dbReference type="GO" id="GO:0046872">
    <property type="term" value="F:metal ion binding"/>
    <property type="evidence" value="ECO:0007669"/>
    <property type="project" value="InterPro"/>
</dbReference>
<evidence type="ECO:0000313" key="4">
    <source>
        <dbReference type="Proteomes" id="UP000199615"/>
    </source>
</evidence>
<keyword evidence="1" id="KW-0067">ATP-binding</keyword>
<organism evidence="3 4">
    <name type="scientific">Rhodopseudomonas pseudopalustris</name>
    <dbReference type="NCBI Taxonomy" id="1513892"/>
    <lineage>
        <taxon>Bacteria</taxon>
        <taxon>Pseudomonadati</taxon>
        <taxon>Pseudomonadota</taxon>
        <taxon>Alphaproteobacteria</taxon>
        <taxon>Hyphomicrobiales</taxon>
        <taxon>Nitrobacteraceae</taxon>
        <taxon>Rhodopseudomonas</taxon>
    </lineage>
</organism>
<gene>
    <name evidence="3" type="ORF">SAMN05444123_101625</name>
</gene>
<keyword evidence="4" id="KW-1185">Reference proteome</keyword>
<dbReference type="PROSITE" id="PS50975">
    <property type="entry name" value="ATP_GRASP"/>
    <property type="match status" value="1"/>
</dbReference>
<dbReference type="OrthoDB" id="8136469at2"/>
<dbReference type="AlphaFoldDB" id="A0A1H8MPL6"/>
<sequence>MPQLQDFRTGKPAFYPDQAIYAEYACARLGLRFSERDGGTGLLFAVASGTKEICFGGGRCSYYPQNNATAASLATDKYLANALLERAGVATLGGRYFFLHDRHRALRPPGHERNDALDYLAAQGGHAFAKPLTGSRGDFARPIESAAALASYLDDVARYYDSVLIQPYASGHEYRVFVVDGEALYTARKLPPAVIGDGVRSLRELLHEHDRALRDRGLSGASGDDPSLDHVPAAGERRDIAGRMNLSVGGAMVMEEAGAPAIAGARAATRALGLRLGAVDLFVDPDARDDVRVIEVNSNPAIRFLESCGRDDLIVAIWRHSLTAAGLL</sequence>
<dbReference type="EMBL" id="FODT01000001">
    <property type="protein sequence ID" value="SEO19174.1"/>
    <property type="molecule type" value="Genomic_DNA"/>
</dbReference>
<dbReference type="GO" id="GO:0005737">
    <property type="term" value="C:cytoplasm"/>
    <property type="evidence" value="ECO:0007669"/>
    <property type="project" value="TreeGrafter"/>
</dbReference>
<dbReference type="SUPFAM" id="SSF56059">
    <property type="entry name" value="Glutathione synthetase ATP-binding domain-like"/>
    <property type="match status" value="1"/>
</dbReference>
<dbReference type="InterPro" id="IPR011761">
    <property type="entry name" value="ATP-grasp"/>
</dbReference>
<protein>
    <recommendedName>
        <fullName evidence="2">ATP-grasp domain-containing protein</fullName>
    </recommendedName>
</protein>
<dbReference type="RefSeq" id="WP_092681600.1">
    <property type="nucleotide sequence ID" value="NZ_FODT01000001.1"/>
</dbReference>
<evidence type="ECO:0000313" key="3">
    <source>
        <dbReference type="EMBL" id="SEO19174.1"/>
    </source>
</evidence>
<dbReference type="Proteomes" id="UP000199615">
    <property type="component" value="Unassembled WGS sequence"/>
</dbReference>
<accession>A0A1H8MPL6</accession>
<keyword evidence="1" id="KW-0547">Nucleotide-binding</keyword>
<name>A0A1H8MPL6_9BRAD</name>
<dbReference type="GO" id="GO:0009432">
    <property type="term" value="P:SOS response"/>
    <property type="evidence" value="ECO:0007669"/>
    <property type="project" value="TreeGrafter"/>
</dbReference>
<dbReference type="PANTHER" id="PTHR21621">
    <property type="entry name" value="RIBOSOMAL PROTEIN S6 MODIFICATION PROTEIN"/>
    <property type="match status" value="1"/>
</dbReference>
<dbReference type="PANTHER" id="PTHR21621:SF0">
    <property type="entry name" value="BETA-CITRYLGLUTAMATE SYNTHASE B-RELATED"/>
    <property type="match status" value="1"/>
</dbReference>
<dbReference type="GO" id="GO:0005524">
    <property type="term" value="F:ATP binding"/>
    <property type="evidence" value="ECO:0007669"/>
    <property type="project" value="UniProtKB-UniRule"/>
</dbReference>
<proteinExistence type="predicted"/>
<reference evidence="4" key="1">
    <citation type="submission" date="2016-10" db="EMBL/GenBank/DDBJ databases">
        <authorList>
            <person name="Varghese N."/>
            <person name="Submissions S."/>
        </authorList>
    </citation>
    <scope>NUCLEOTIDE SEQUENCE [LARGE SCALE GENOMIC DNA]</scope>
    <source>
        <strain evidence="4">DSM 123</strain>
    </source>
</reference>
<evidence type="ECO:0000256" key="1">
    <source>
        <dbReference type="PROSITE-ProRule" id="PRU00409"/>
    </source>
</evidence>
<evidence type="ECO:0000259" key="2">
    <source>
        <dbReference type="PROSITE" id="PS50975"/>
    </source>
</evidence>
<feature type="domain" description="ATP-grasp" evidence="2">
    <location>
        <begin position="81"/>
        <end position="326"/>
    </location>
</feature>